<organism evidence="2 3">
    <name type="scientific">Mycena rosella</name>
    <name type="common">Pink bonnet</name>
    <name type="synonym">Agaricus rosellus</name>
    <dbReference type="NCBI Taxonomy" id="1033263"/>
    <lineage>
        <taxon>Eukaryota</taxon>
        <taxon>Fungi</taxon>
        <taxon>Dikarya</taxon>
        <taxon>Basidiomycota</taxon>
        <taxon>Agaricomycotina</taxon>
        <taxon>Agaricomycetes</taxon>
        <taxon>Agaricomycetidae</taxon>
        <taxon>Agaricales</taxon>
        <taxon>Marasmiineae</taxon>
        <taxon>Mycenaceae</taxon>
        <taxon>Mycena</taxon>
    </lineage>
</organism>
<protein>
    <submittedName>
        <fullName evidence="2">Uncharacterized protein</fullName>
    </submittedName>
</protein>
<dbReference type="Proteomes" id="UP001221757">
    <property type="component" value="Unassembled WGS sequence"/>
</dbReference>
<proteinExistence type="predicted"/>
<name>A0AAD7CTU0_MYCRO</name>
<feature type="compositionally biased region" description="Basic and acidic residues" evidence="1">
    <location>
        <begin position="206"/>
        <end position="222"/>
    </location>
</feature>
<comment type="caution">
    <text evidence="2">The sequence shown here is derived from an EMBL/GenBank/DDBJ whole genome shotgun (WGS) entry which is preliminary data.</text>
</comment>
<feature type="region of interest" description="Disordered" evidence="1">
    <location>
        <begin position="191"/>
        <end position="222"/>
    </location>
</feature>
<reference evidence="2" key="1">
    <citation type="submission" date="2023-03" db="EMBL/GenBank/DDBJ databases">
        <title>Massive genome expansion in bonnet fungi (Mycena s.s.) driven by repeated elements and novel gene families across ecological guilds.</title>
        <authorList>
            <consortium name="Lawrence Berkeley National Laboratory"/>
            <person name="Harder C.B."/>
            <person name="Miyauchi S."/>
            <person name="Viragh M."/>
            <person name="Kuo A."/>
            <person name="Thoen E."/>
            <person name="Andreopoulos B."/>
            <person name="Lu D."/>
            <person name="Skrede I."/>
            <person name="Drula E."/>
            <person name="Henrissat B."/>
            <person name="Morin E."/>
            <person name="Kohler A."/>
            <person name="Barry K."/>
            <person name="LaButti K."/>
            <person name="Morin E."/>
            <person name="Salamov A."/>
            <person name="Lipzen A."/>
            <person name="Mereny Z."/>
            <person name="Hegedus B."/>
            <person name="Baldrian P."/>
            <person name="Stursova M."/>
            <person name="Weitz H."/>
            <person name="Taylor A."/>
            <person name="Grigoriev I.V."/>
            <person name="Nagy L.G."/>
            <person name="Martin F."/>
            <person name="Kauserud H."/>
        </authorList>
    </citation>
    <scope>NUCLEOTIDE SEQUENCE</scope>
    <source>
        <strain evidence="2">CBHHK067</strain>
    </source>
</reference>
<feature type="compositionally biased region" description="Basic and acidic residues" evidence="1">
    <location>
        <begin position="36"/>
        <end position="51"/>
    </location>
</feature>
<dbReference type="AlphaFoldDB" id="A0AAD7CTU0"/>
<sequence length="268" mass="30149">MSSNEGPGHRIAEGKAKEPDYRTGGNTPTAVTCPDCRGKRNETHRERDRRSSRQQGIFLRAFCVGFQLHLRCRDYFILFFAKCHGPCFGNGALRDRDPPRRGQRNGRSVTVTVASLQGGTAGEVPQVSMGVRRAMRSNVADVECFGNIDARDMCDGRGWTALRNGLAMLTSSIRRLSWGLGGLRTRPRHPCRNGSTNVADLTSAGDRLEGVGGREREEQTGREGKTVLKNGWEILGRSWWEKKGEWYDFLSLWTVWYRRSLKVCTIVR</sequence>
<evidence type="ECO:0000256" key="1">
    <source>
        <dbReference type="SAM" id="MobiDB-lite"/>
    </source>
</evidence>
<feature type="compositionally biased region" description="Basic and acidic residues" evidence="1">
    <location>
        <begin position="7"/>
        <end position="21"/>
    </location>
</feature>
<evidence type="ECO:0000313" key="2">
    <source>
        <dbReference type="EMBL" id="KAJ7663437.1"/>
    </source>
</evidence>
<gene>
    <name evidence="2" type="ORF">B0H17DRAFT_1144085</name>
</gene>
<accession>A0AAD7CTU0</accession>
<keyword evidence="3" id="KW-1185">Reference proteome</keyword>
<feature type="region of interest" description="Disordered" evidence="1">
    <location>
        <begin position="1"/>
        <end position="51"/>
    </location>
</feature>
<evidence type="ECO:0000313" key="3">
    <source>
        <dbReference type="Proteomes" id="UP001221757"/>
    </source>
</evidence>
<dbReference type="EMBL" id="JARKIE010000234">
    <property type="protein sequence ID" value="KAJ7663437.1"/>
    <property type="molecule type" value="Genomic_DNA"/>
</dbReference>